<keyword evidence="3" id="KW-1185">Reference proteome</keyword>
<dbReference type="Gene3D" id="3.30.460.10">
    <property type="entry name" value="Beta Polymerase, domain 2"/>
    <property type="match status" value="1"/>
</dbReference>
<protein>
    <submittedName>
        <fullName evidence="2">Nucleotidyltransferase domain-containing protein</fullName>
    </submittedName>
</protein>
<dbReference type="Pfam" id="PF01909">
    <property type="entry name" value="NTP_transf_2"/>
    <property type="match status" value="1"/>
</dbReference>
<proteinExistence type="predicted"/>
<dbReference type="RefSeq" id="WP_277734396.1">
    <property type="nucleotide sequence ID" value="NZ_CP120733.1"/>
</dbReference>
<organism evidence="2 3">
    <name type="scientific">Tepidibacter hydrothermalis</name>
    <dbReference type="NCBI Taxonomy" id="3036126"/>
    <lineage>
        <taxon>Bacteria</taxon>
        <taxon>Bacillati</taxon>
        <taxon>Bacillota</taxon>
        <taxon>Clostridia</taxon>
        <taxon>Peptostreptococcales</taxon>
        <taxon>Peptostreptococcaceae</taxon>
        <taxon>Tepidibacter</taxon>
    </lineage>
</organism>
<evidence type="ECO:0000313" key="2">
    <source>
        <dbReference type="EMBL" id="WFD12114.1"/>
    </source>
</evidence>
<reference evidence="2 3" key="1">
    <citation type="submission" date="2023-03" db="EMBL/GenBank/DDBJ databases">
        <title>Complete genome sequence of Tepidibacter sp. SWIR-1, isolated from a deep-sea hydrothermal vent.</title>
        <authorList>
            <person name="Li X."/>
        </authorList>
    </citation>
    <scope>NUCLEOTIDE SEQUENCE [LARGE SCALE GENOMIC DNA]</scope>
    <source>
        <strain evidence="2 3">SWIR-1</strain>
    </source>
</reference>
<accession>A0ABY8EGP8</accession>
<dbReference type="InterPro" id="IPR002934">
    <property type="entry name" value="Polymerase_NTP_transf_dom"/>
</dbReference>
<name>A0ABY8EGP8_9FIRM</name>
<sequence>MDIKQVYEELVLKLKKNKNNIAIIVVGSSVDLNFDKNINDIDFFIITEHGDKQIRKRYDIQNIDFDINYFSESLAYELINKKELFFIEGLIKGNNIYDKNNILDDMIKHAISEYKNGPFKYSSYEIEELKLNIIDNIKRIEHSKDLAYVQFMSNLCLKDILKSYFIVNNKWVPKDKKLFQKIREIDYDLYNISHSLYINYDSNVLNDMIKYVFKNIK</sequence>
<feature type="domain" description="Polymerase nucleotidyl transferase" evidence="1">
    <location>
        <begin position="9"/>
        <end position="75"/>
    </location>
</feature>
<dbReference type="Proteomes" id="UP001222800">
    <property type="component" value="Chromosome"/>
</dbReference>
<gene>
    <name evidence="2" type="ORF">P4S50_08550</name>
</gene>
<dbReference type="InterPro" id="IPR043519">
    <property type="entry name" value="NT_sf"/>
</dbReference>
<dbReference type="EMBL" id="CP120733">
    <property type="protein sequence ID" value="WFD12114.1"/>
    <property type="molecule type" value="Genomic_DNA"/>
</dbReference>
<evidence type="ECO:0000259" key="1">
    <source>
        <dbReference type="Pfam" id="PF01909"/>
    </source>
</evidence>
<evidence type="ECO:0000313" key="3">
    <source>
        <dbReference type="Proteomes" id="UP001222800"/>
    </source>
</evidence>